<reference evidence="2 3" key="1">
    <citation type="journal article" date="2023" name="G3 (Bethesda)">
        <title>A chromosome-length genome assembly and annotation of blackberry (Rubus argutus, cv. 'Hillquist').</title>
        <authorList>
            <person name="Bruna T."/>
            <person name="Aryal R."/>
            <person name="Dudchenko O."/>
            <person name="Sargent D.J."/>
            <person name="Mead D."/>
            <person name="Buti M."/>
            <person name="Cavallini A."/>
            <person name="Hytonen T."/>
            <person name="Andres J."/>
            <person name="Pham M."/>
            <person name="Weisz D."/>
            <person name="Mascagni F."/>
            <person name="Usai G."/>
            <person name="Natali L."/>
            <person name="Bassil N."/>
            <person name="Fernandez G.E."/>
            <person name="Lomsadze A."/>
            <person name="Armour M."/>
            <person name="Olukolu B."/>
            <person name="Poorten T."/>
            <person name="Britton C."/>
            <person name="Davik J."/>
            <person name="Ashrafi H."/>
            <person name="Aiden E.L."/>
            <person name="Borodovsky M."/>
            <person name="Worthington M."/>
        </authorList>
    </citation>
    <scope>NUCLEOTIDE SEQUENCE [LARGE SCALE GENOMIC DNA]</scope>
    <source>
        <strain evidence="2">PI 553951</strain>
    </source>
</reference>
<feature type="region of interest" description="Disordered" evidence="1">
    <location>
        <begin position="44"/>
        <end position="68"/>
    </location>
</feature>
<feature type="region of interest" description="Disordered" evidence="1">
    <location>
        <begin position="89"/>
        <end position="162"/>
    </location>
</feature>
<evidence type="ECO:0000313" key="2">
    <source>
        <dbReference type="EMBL" id="KAK9939408.1"/>
    </source>
</evidence>
<sequence>MATKQNLCSLHRKAITTHRTTSLPLPHKSKLHQSSSIQSLTTFPPSHPSLSHRTKHQTHDFTLQTKPPNQFHLQSRQPIASTKVFNLSTQVTPASKPPPSRDPFTAGVDPSRCQSIIHHRANHEPVLKPRTNPSPAAAVPSHRRRSPHARTAQPAEKKENER</sequence>
<organism evidence="2 3">
    <name type="scientific">Rubus argutus</name>
    <name type="common">Southern blackberry</name>
    <dbReference type="NCBI Taxonomy" id="59490"/>
    <lineage>
        <taxon>Eukaryota</taxon>
        <taxon>Viridiplantae</taxon>
        <taxon>Streptophyta</taxon>
        <taxon>Embryophyta</taxon>
        <taxon>Tracheophyta</taxon>
        <taxon>Spermatophyta</taxon>
        <taxon>Magnoliopsida</taxon>
        <taxon>eudicotyledons</taxon>
        <taxon>Gunneridae</taxon>
        <taxon>Pentapetalae</taxon>
        <taxon>rosids</taxon>
        <taxon>fabids</taxon>
        <taxon>Rosales</taxon>
        <taxon>Rosaceae</taxon>
        <taxon>Rosoideae</taxon>
        <taxon>Rosoideae incertae sedis</taxon>
        <taxon>Rubus</taxon>
    </lineage>
</organism>
<proteinExistence type="predicted"/>
<dbReference type="AlphaFoldDB" id="A0AAW1XSG2"/>
<comment type="caution">
    <text evidence="2">The sequence shown here is derived from an EMBL/GenBank/DDBJ whole genome shotgun (WGS) entry which is preliminary data.</text>
</comment>
<gene>
    <name evidence="2" type="ORF">M0R45_016104</name>
</gene>
<protein>
    <submittedName>
        <fullName evidence="2">Uncharacterized protein</fullName>
    </submittedName>
</protein>
<evidence type="ECO:0000313" key="3">
    <source>
        <dbReference type="Proteomes" id="UP001457282"/>
    </source>
</evidence>
<keyword evidence="3" id="KW-1185">Reference proteome</keyword>
<dbReference type="Proteomes" id="UP001457282">
    <property type="component" value="Unassembled WGS sequence"/>
</dbReference>
<name>A0AAW1XSG2_RUBAR</name>
<evidence type="ECO:0000256" key="1">
    <source>
        <dbReference type="SAM" id="MobiDB-lite"/>
    </source>
</evidence>
<dbReference type="EMBL" id="JBEDUW010000003">
    <property type="protein sequence ID" value="KAK9939408.1"/>
    <property type="molecule type" value="Genomic_DNA"/>
</dbReference>
<accession>A0AAW1XSG2</accession>